<accession>A0ABW0IPM5</accession>
<comment type="catalytic activity">
    <reaction evidence="8 9">
        <text>L-histidinol phosphate + 2-oxoglutarate = 3-(imidazol-4-yl)-2-oxopropyl phosphate + L-glutamate</text>
        <dbReference type="Rhea" id="RHEA:23744"/>
        <dbReference type="ChEBI" id="CHEBI:16810"/>
        <dbReference type="ChEBI" id="CHEBI:29985"/>
        <dbReference type="ChEBI" id="CHEBI:57766"/>
        <dbReference type="ChEBI" id="CHEBI:57980"/>
        <dbReference type="EC" id="2.6.1.9"/>
    </reaction>
</comment>
<keyword evidence="9" id="KW-0028">Amino-acid biosynthesis</keyword>
<gene>
    <name evidence="9 12" type="primary">hisC</name>
    <name evidence="12" type="ORF">ACFPOB_11325</name>
</gene>
<proteinExistence type="inferred from homology"/>
<evidence type="ECO:0000256" key="1">
    <source>
        <dbReference type="ARBA" id="ARBA00001933"/>
    </source>
</evidence>
<protein>
    <recommendedName>
        <fullName evidence="9">Histidinol-phosphate aminotransferase</fullName>
        <ecNumber evidence="9">2.6.1.9</ecNumber>
    </recommendedName>
    <alternativeName>
        <fullName evidence="9">Imidazole acetol-phosphate transaminase</fullName>
    </alternativeName>
</protein>
<feature type="compositionally biased region" description="Polar residues" evidence="10">
    <location>
        <begin position="389"/>
        <end position="409"/>
    </location>
</feature>
<dbReference type="Gene3D" id="3.90.1150.10">
    <property type="entry name" value="Aspartate Aminotransferase, domain 1"/>
    <property type="match status" value="1"/>
</dbReference>
<feature type="modified residue" description="N6-(pyridoxal phosphate)lysine" evidence="9">
    <location>
        <position position="241"/>
    </location>
</feature>
<dbReference type="Gene3D" id="3.40.640.10">
    <property type="entry name" value="Type I PLP-dependent aspartate aminotransferase-like (Major domain)"/>
    <property type="match status" value="1"/>
</dbReference>
<dbReference type="GO" id="GO:0004400">
    <property type="term" value="F:histidinol-phosphate transaminase activity"/>
    <property type="evidence" value="ECO:0007669"/>
    <property type="project" value="UniProtKB-EC"/>
</dbReference>
<dbReference type="EMBL" id="JBHSLW010000013">
    <property type="protein sequence ID" value="MFC5420149.1"/>
    <property type="molecule type" value="Genomic_DNA"/>
</dbReference>
<evidence type="ECO:0000256" key="2">
    <source>
        <dbReference type="ARBA" id="ARBA00005011"/>
    </source>
</evidence>
<reference evidence="13" key="1">
    <citation type="journal article" date="2019" name="Int. J. Syst. Evol. Microbiol.">
        <title>The Global Catalogue of Microorganisms (GCM) 10K type strain sequencing project: providing services to taxonomists for standard genome sequencing and annotation.</title>
        <authorList>
            <consortium name="The Broad Institute Genomics Platform"/>
            <consortium name="The Broad Institute Genome Sequencing Center for Infectious Disease"/>
            <person name="Wu L."/>
            <person name="Ma J."/>
        </authorList>
    </citation>
    <scope>NUCLEOTIDE SEQUENCE [LARGE SCALE GENOMIC DNA]</scope>
    <source>
        <strain evidence="13">NCAIM B.01391</strain>
    </source>
</reference>
<evidence type="ECO:0000313" key="12">
    <source>
        <dbReference type="EMBL" id="MFC5420149.1"/>
    </source>
</evidence>
<sequence length="409" mass="42825">MSEASIRIIDVAKQSSGSLVLNPHVAALPPYNAGLTVAVARAASGRSDIARLASNENPDGCSPAVLEALRSSQFEPWRYADPACTELRTALAEKLAAAADRIVIGNGSEEMIAAIARAALTPGCEVVTVTPSFGLHEIEPLAAGARVTKVPMAADLGFDIAAIAAALAAEPRILFLSSPSNPVGPALGQAELERLAGAASPRTLFVLDEAYFEYADERAPDARAILSAAGLPHVVLRTFSKAYGLAGLRVGYAVCSDAGLARAVAAAKTPFNVNGAAQIAAMAALQDEAWMQASTTRLRAERERVRTALHRLGLKPAPSQTNFLFLDIGADSDGVAAALLREGIIVKPWREAGYRSYLRVTIGHAADNDRLIAGLAACLGAKRPPAFNESGNRSDNTEGNCNDQPRISR</sequence>
<dbReference type="SUPFAM" id="SSF53383">
    <property type="entry name" value="PLP-dependent transferases"/>
    <property type="match status" value="1"/>
</dbReference>
<comment type="cofactor">
    <cofactor evidence="1 9">
        <name>pyridoxal 5'-phosphate</name>
        <dbReference type="ChEBI" id="CHEBI:597326"/>
    </cofactor>
</comment>
<keyword evidence="7 9" id="KW-0663">Pyridoxal phosphate</keyword>
<comment type="caution">
    <text evidence="12">The sequence shown here is derived from an EMBL/GenBank/DDBJ whole genome shotgun (WGS) entry which is preliminary data.</text>
</comment>
<dbReference type="PANTHER" id="PTHR43643">
    <property type="entry name" value="HISTIDINOL-PHOSPHATE AMINOTRANSFERASE 2"/>
    <property type="match status" value="1"/>
</dbReference>
<evidence type="ECO:0000313" key="13">
    <source>
        <dbReference type="Proteomes" id="UP001596053"/>
    </source>
</evidence>
<evidence type="ECO:0000256" key="10">
    <source>
        <dbReference type="SAM" id="MobiDB-lite"/>
    </source>
</evidence>
<evidence type="ECO:0000256" key="8">
    <source>
        <dbReference type="ARBA" id="ARBA00047481"/>
    </source>
</evidence>
<dbReference type="InterPro" id="IPR015421">
    <property type="entry name" value="PyrdxlP-dep_Trfase_major"/>
</dbReference>
<evidence type="ECO:0000256" key="3">
    <source>
        <dbReference type="ARBA" id="ARBA00007970"/>
    </source>
</evidence>
<evidence type="ECO:0000256" key="9">
    <source>
        <dbReference type="HAMAP-Rule" id="MF_01023"/>
    </source>
</evidence>
<dbReference type="InterPro" id="IPR015422">
    <property type="entry name" value="PyrdxlP-dep_Trfase_small"/>
</dbReference>
<dbReference type="CDD" id="cd00609">
    <property type="entry name" value="AAT_like"/>
    <property type="match status" value="1"/>
</dbReference>
<dbReference type="Pfam" id="PF00155">
    <property type="entry name" value="Aminotran_1_2"/>
    <property type="match status" value="1"/>
</dbReference>
<dbReference type="InterPro" id="IPR005861">
    <property type="entry name" value="HisP_aminotrans"/>
</dbReference>
<evidence type="ECO:0000259" key="11">
    <source>
        <dbReference type="Pfam" id="PF00155"/>
    </source>
</evidence>
<dbReference type="InterPro" id="IPR050106">
    <property type="entry name" value="HistidinolP_aminotransfase"/>
</dbReference>
<feature type="domain" description="Aminotransferase class I/classII large" evidence="11">
    <location>
        <begin position="48"/>
        <end position="373"/>
    </location>
</feature>
<dbReference type="HAMAP" id="MF_01023">
    <property type="entry name" value="HisC_aminotrans_2"/>
    <property type="match status" value="1"/>
</dbReference>
<keyword evidence="6 9" id="KW-0808">Transferase</keyword>
<dbReference type="RefSeq" id="WP_377798354.1">
    <property type="nucleotide sequence ID" value="NZ_JBHSLW010000013.1"/>
</dbReference>
<feature type="region of interest" description="Disordered" evidence="10">
    <location>
        <begin position="386"/>
        <end position="409"/>
    </location>
</feature>
<dbReference type="Proteomes" id="UP001596053">
    <property type="component" value="Unassembled WGS sequence"/>
</dbReference>
<comment type="subunit">
    <text evidence="4 9">Homodimer.</text>
</comment>
<dbReference type="PANTHER" id="PTHR43643:SF3">
    <property type="entry name" value="HISTIDINOL-PHOSPHATE AMINOTRANSFERASE"/>
    <property type="match status" value="1"/>
</dbReference>
<evidence type="ECO:0000256" key="6">
    <source>
        <dbReference type="ARBA" id="ARBA00022679"/>
    </source>
</evidence>
<comment type="pathway">
    <text evidence="2 9">Amino-acid biosynthesis; L-histidine biosynthesis; L-histidine from 5-phospho-alpha-D-ribose 1-diphosphate: step 7/9.</text>
</comment>
<evidence type="ECO:0000256" key="4">
    <source>
        <dbReference type="ARBA" id="ARBA00011738"/>
    </source>
</evidence>
<dbReference type="InterPro" id="IPR015424">
    <property type="entry name" value="PyrdxlP-dep_Trfase"/>
</dbReference>
<evidence type="ECO:0000256" key="7">
    <source>
        <dbReference type="ARBA" id="ARBA00022898"/>
    </source>
</evidence>
<organism evidence="12 13">
    <name type="scientific">Bosea eneae</name>
    <dbReference type="NCBI Taxonomy" id="151454"/>
    <lineage>
        <taxon>Bacteria</taxon>
        <taxon>Pseudomonadati</taxon>
        <taxon>Pseudomonadota</taxon>
        <taxon>Alphaproteobacteria</taxon>
        <taxon>Hyphomicrobiales</taxon>
        <taxon>Boseaceae</taxon>
        <taxon>Bosea</taxon>
    </lineage>
</organism>
<evidence type="ECO:0000256" key="5">
    <source>
        <dbReference type="ARBA" id="ARBA00022576"/>
    </source>
</evidence>
<dbReference type="PROSITE" id="PS00599">
    <property type="entry name" value="AA_TRANSFER_CLASS_2"/>
    <property type="match status" value="1"/>
</dbReference>
<dbReference type="InterPro" id="IPR004839">
    <property type="entry name" value="Aminotransferase_I/II_large"/>
</dbReference>
<dbReference type="NCBIfam" id="TIGR01141">
    <property type="entry name" value="hisC"/>
    <property type="match status" value="1"/>
</dbReference>
<keyword evidence="9" id="KW-0368">Histidine biosynthesis</keyword>
<keyword evidence="13" id="KW-1185">Reference proteome</keyword>
<comment type="similarity">
    <text evidence="3 9">Belongs to the class-II pyridoxal-phosphate-dependent aminotransferase family. Histidinol-phosphate aminotransferase subfamily.</text>
</comment>
<dbReference type="EC" id="2.6.1.9" evidence="9"/>
<dbReference type="InterPro" id="IPR001917">
    <property type="entry name" value="Aminotrans_II_pyridoxalP_BS"/>
</dbReference>
<name>A0ABW0IPM5_9HYPH</name>
<keyword evidence="5 9" id="KW-0032">Aminotransferase</keyword>